<comment type="caution">
    <text evidence="1">The sequence shown here is derived from an EMBL/GenBank/DDBJ whole genome shotgun (WGS) entry which is preliminary data.</text>
</comment>
<proteinExistence type="predicted"/>
<dbReference type="EMBL" id="BAABCM010000004">
    <property type="protein sequence ID" value="GAA3813905.1"/>
    <property type="molecule type" value="Genomic_DNA"/>
</dbReference>
<evidence type="ECO:0000313" key="2">
    <source>
        <dbReference type="Proteomes" id="UP001501624"/>
    </source>
</evidence>
<name>A0ABP7IB03_9PSEU</name>
<dbReference type="InterPro" id="IPR007581">
    <property type="entry name" value="Endonuclease-V"/>
</dbReference>
<sequence>MRHTRCAAVDVHYPDAGGAKAALVLAAGPAFAEITGEHVARLDEAEPYRPGAFYLRELPAMRAVLRRAGPVDLLVVDGYVHLDPDGRPGLGAHAHEEFGVPVIGVAKTAFRTATHAIPVLRGKAVRPLHVTAIGLAPDEAARIVRTMAGPHRLPDALRRVDRLSRE</sequence>
<evidence type="ECO:0000313" key="1">
    <source>
        <dbReference type="EMBL" id="GAA3813905.1"/>
    </source>
</evidence>
<dbReference type="Proteomes" id="UP001501624">
    <property type="component" value="Unassembled WGS sequence"/>
</dbReference>
<accession>A0ABP7IB03</accession>
<organism evidence="1 2">
    <name type="scientific">Amycolatopsis tucumanensis</name>
    <dbReference type="NCBI Taxonomy" id="401106"/>
    <lineage>
        <taxon>Bacteria</taxon>
        <taxon>Bacillati</taxon>
        <taxon>Actinomycetota</taxon>
        <taxon>Actinomycetes</taxon>
        <taxon>Pseudonocardiales</taxon>
        <taxon>Pseudonocardiaceae</taxon>
        <taxon>Amycolatopsis</taxon>
    </lineage>
</organism>
<dbReference type="Pfam" id="PF04493">
    <property type="entry name" value="Endonuclease_5"/>
    <property type="match status" value="1"/>
</dbReference>
<dbReference type="RefSeq" id="WP_237339459.1">
    <property type="nucleotide sequence ID" value="NZ_BAABCM010000004.1"/>
</dbReference>
<keyword evidence="1" id="KW-0540">Nuclease</keyword>
<dbReference type="Gene3D" id="3.30.2170.10">
    <property type="entry name" value="archaeoglobus fulgidus dsm 4304 superfamily"/>
    <property type="match status" value="1"/>
</dbReference>
<reference evidence="2" key="1">
    <citation type="journal article" date="2019" name="Int. J. Syst. Evol. Microbiol.">
        <title>The Global Catalogue of Microorganisms (GCM) 10K type strain sequencing project: providing services to taxonomists for standard genome sequencing and annotation.</title>
        <authorList>
            <consortium name="The Broad Institute Genomics Platform"/>
            <consortium name="The Broad Institute Genome Sequencing Center for Infectious Disease"/>
            <person name="Wu L."/>
            <person name="Ma J."/>
        </authorList>
    </citation>
    <scope>NUCLEOTIDE SEQUENCE [LARGE SCALE GENOMIC DNA]</scope>
    <source>
        <strain evidence="2">JCM 17017</strain>
    </source>
</reference>
<keyword evidence="1" id="KW-0255">Endonuclease</keyword>
<dbReference type="GO" id="GO:0004519">
    <property type="term" value="F:endonuclease activity"/>
    <property type="evidence" value="ECO:0007669"/>
    <property type="project" value="UniProtKB-KW"/>
</dbReference>
<gene>
    <name evidence="1" type="ORF">GCM10022380_34870</name>
</gene>
<keyword evidence="1" id="KW-0378">Hydrolase</keyword>
<keyword evidence="2" id="KW-1185">Reference proteome</keyword>
<protein>
    <submittedName>
        <fullName evidence="1">Endonuclease V</fullName>
    </submittedName>
</protein>